<keyword evidence="1" id="KW-0479">Metal-binding</keyword>
<reference evidence="7" key="2">
    <citation type="submission" date="2024-05" db="EMBL/GenBank/DDBJ databases">
        <title>Rhodohalobacter halophilus gen. nov., sp. nov., a moderately halophilic member of the family Balneolaceae.</title>
        <authorList>
            <person name="Xia J."/>
        </authorList>
    </citation>
    <scope>NUCLEOTIDE SEQUENCE</scope>
    <source>
        <strain evidence="7">WB101</strain>
    </source>
</reference>
<feature type="region of interest" description="Disordered" evidence="5">
    <location>
        <begin position="31"/>
        <end position="66"/>
    </location>
</feature>
<feature type="domain" description="Zinc finger DksA/TraR C4-type" evidence="6">
    <location>
        <begin position="98"/>
        <end position="125"/>
    </location>
</feature>
<accession>A0ABS9KHE7</accession>
<dbReference type="PANTHER" id="PTHR33823">
    <property type="entry name" value="RNA POLYMERASE-BINDING TRANSCRIPTION FACTOR DKSA-RELATED"/>
    <property type="match status" value="1"/>
</dbReference>
<protein>
    <submittedName>
        <fullName evidence="7">TraR/DksA C4-type zinc finger protein</fullName>
    </submittedName>
</protein>
<dbReference type="PROSITE" id="PS51128">
    <property type="entry name" value="ZF_DKSA_2"/>
    <property type="match status" value="1"/>
</dbReference>
<dbReference type="EMBL" id="JAKLWS010000029">
    <property type="protein sequence ID" value="MCG2590279.1"/>
    <property type="molecule type" value="Genomic_DNA"/>
</dbReference>
<feature type="region of interest" description="Disordered" evidence="5">
    <location>
        <begin position="1"/>
        <end position="20"/>
    </location>
</feature>
<feature type="compositionally biased region" description="Basic and acidic residues" evidence="5">
    <location>
        <begin position="31"/>
        <end position="43"/>
    </location>
</feature>
<evidence type="ECO:0000256" key="2">
    <source>
        <dbReference type="ARBA" id="ARBA00022771"/>
    </source>
</evidence>
<proteinExistence type="predicted"/>
<evidence type="ECO:0000256" key="1">
    <source>
        <dbReference type="ARBA" id="ARBA00022723"/>
    </source>
</evidence>
<evidence type="ECO:0000259" key="6">
    <source>
        <dbReference type="Pfam" id="PF01258"/>
    </source>
</evidence>
<evidence type="ECO:0000256" key="3">
    <source>
        <dbReference type="ARBA" id="ARBA00022833"/>
    </source>
</evidence>
<keyword evidence="3" id="KW-0862">Zinc</keyword>
<dbReference type="Pfam" id="PF01258">
    <property type="entry name" value="zf-dskA_traR"/>
    <property type="match status" value="1"/>
</dbReference>
<feature type="zinc finger region" description="dksA C4-type" evidence="4">
    <location>
        <begin position="103"/>
        <end position="127"/>
    </location>
</feature>
<evidence type="ECO:0000313" key="8">
    <source>
        <dbReference type="Proteomes" id="UP001165366"/>
    </source>
</evidence>
<name>A0ABS9KHE7_9BACT</name>
<keyword evidence="8" id="KW-1185">Reference proteome</keyword>
<comment type="caution">
    <text evidence="7">The sequence shown here is derived from an EMBL/GenBank/DDBJ whole genome shotgun (WGS) entry which is preliminary data.</text>
</comment>
<evidence type="ECO:0000256" key="5">
    <source>
        <dbReference type="SAM" id="MobiDB-lite"/>
    </source>
</evidence>
<keyword evidence="2" id="KW-0863">Zinc-finger</keyword>
<reference evidence="7" key="1">
    <citation type="submission" date="2022-01" db="EMBL/GenBank/DDBJ databases">
        <authorList>
            <person name="Wang Y."/>
        </authorList>
    </citation>
    <scope>NUCLEOTIDE SEQUENCE</scope>
    <source>
        <strain evidence="7">WB101</strain>
    </source>
</reference>
<evidence type="ECO:0000313" key="7">
    <source>
        <dbReference type="EMBL" id="MCG2590279.1"/>
    </source>
</evidence>
<dbReference type="SUPFAM" id="SSF109635">
    <property type="entry name" value="DnaK suppressor protein DksA, alpha-hairpin domain"/>
    <property type="match status" value="1"/>
</dbReference>
<feature type="compositionally biased region" description="Basic and acidic residues" evidence="5">
    <location>
        <begin position="53"/>
        <end position="66"/>
    </location>
</feature>
<organism evidence="7 8">
    <name type="scientific">Rhodohalobacter sulfatireducens</name>
    <dbReference type="NCBI Taxonomy" id="2911366"/>
    <lineage>
        <taxon>Bacteria</taxon>
        <taxon>Pseudomonadati</taxon>
        <taxon>Balneolota</taxon>
        <taxon>Balneolia</taxon>
        <taxon>Balneolales</taxon>
        <taxon>Balneolaceae</taxon>
        <taxon>Rhodohalobacter</taxon>
    </lineage>
</organism>
<gene>
    <name evidence="7" type="ORF">L6773_17010</name>
</gene>
<dbReference type="InterPro" id="IPR000962">
    <property type="entry name" value="Znf_DskA_TraR"/>
</dbReference>
<dbReference type="InterPro" id="IPR037187">
    <property type="entry name" value="DnaK_N"/>
</dbReference>
<dbReference type="PANTHER" id="PTHR33823:SF4">
    <property type="entry name" value="GENERAL STRESS PROTEIN 16O"/>
    <property type="match status" value="1"/>
</dbReference>
<dbReference type="Proteomes" id="UP001165366">
    <property type="component" value="Unassembled WGS sequence"/>
</dbReference>
<sequence length="129" mass="14663">MATKETPVENSPFSEEELEHFKKKLLEEKEEAEKNIKEAKESLEDINSDFDDEKSAQDHHHGDLATQEDTKLTYLTAIDKNQEKLDKITVALDRIGTGNYGICVETGQPIQKERLEAMPYAIRSVGVKE</sequence>
<dbReference type="RefSeq" id="WP_237855650.1">
    <property type="nucleotide sequence ID" value="NZ_JAKLWS010000029.1"/>
</dbReference>
<dbReference type="Gene3D" id="1.20.120.910">
    <property type="entry name" value="DksA, coiled-coil domain"/>
    <property type="match status" value="1"/>
</dbReference>
<evidence type="ECO:0000256" key="4">
    <source>
        <dbReference type="PROSITE-ProRule" id="PRU00510"/>
    </source>
</evidence>